<dbReference type="Proteomes" id="UP000249890">
    <property type="component" value="Chromosome"/>
</dbReference>
<evidence type="ECO:0000256" key="2">
    <source>
        <dbReference type="ARBA" id="ARBA00023295"/>
    </source>
</evidence>
<dbReference type="SUPFAM" id="SSF51445">
    <property type="entry name" value="(Trans)glycosidases"/>
    <property type="match status" value="1"/>
</dbReference>
<dbReference type="AlphaFoldDB" id="A0A2Z2KCJ7"/>
<dbReference type="InterPro" id="IPR013785">
    <property type="entry name" value="Aldolase_TIM"/>
</dbReference>
<gene>
    <name evidence="3" type="ORF">B9T62_01920</name>
</gene>
<dbReference type="InterPro" id="IPR050985">
    <property type="entry name" value="Alpha-glycosidase_related"/>
</dbReference>
<protein>
    <submittedName>
        <fullName evidence="3">Alpha-galactosidase</fullName>
    </submittedName>
</protein>
<dbReference type="Pfam" id="PF02065">
    <property type="entry name" value="Melibiase"/>
    <property type="match status" value="1"/>
</dbReference>
<keyword evidence="4" id="KW-1185">Reference proteome</keyword>
<dbReference type="CDD" id="cd14791">
    <property type="entry name" value="GH36"/>
    <property type="match status" value="1"/>
</dbReference>
<evidence type="ECO:0000313" key="4">
    <source>
        <dbReference type="Proteomes" id="UP000249890"/>
    </source>
</evidence>
<organism evidence="3 4">
    <name type="scientific">Paenibacillus donghaensis</name>
    <dbReference type="NCBI Taxonomy" id="414771"/>
    <lineage>
        <taxon>Bacteria</taxon>
        <taxon>Bacillati</taxon>
        <taxon>Bacillota</taxon>
        <taxon>Bacilli</taxon>
        <taxon>Bacillales</taxon>
        <taxon>Paenibacillaceae</taxon>
        <taxon>Paenibacillus</taxon>
    </lineage>
</organism>
<dbReference type="GO" id="GO:0016052">
    <property type="term" value="P:carbohydrate catabolic process"/>
    <property type="evidence" value="ECO:0007669"/>
    <property type="project" value="InterPro"/>
</dbReference>
<sequence length="596" mass="66903">MSAARSTLHTGTYTVVLDGDTDVFRPELSFAQEADGLQYIRLVLQADHVAVPPAFTLRWSQKALDVQGLWHPVADRNRALIPDWWPGFSSRATSSAPVVCLYGGTGHNVLSFACSDVLNPLQLHAGLHEESASFDCRVTLFAEPCSPLQQYELTLRLDARRHPYYEALQEVSDWWASLEGCRPAPVPETAREPMYSTWYSFHQQLEPEAVEEQCRIAAQLGCKAVIIDDGWQTSDESRGYAYCGDWAVSPAKLPEMKHHVARVHQLGLKYLLWYAVPFIGKHSMAWSRFGHKLLYMNEELGAGIVDPRFPEVREYLTAIYEQALLDWDLDGFKLDFVDSFYADSTSAARLGDGRDTDSVPEAVDLLLSGIISRLKQLKPGIMIEFRQNYIGPLMRKYGNIFRAADCPGDALQNRIKTIDIRLLGGGTAAHADMLMWHPEETAEHAALQLLNVLFAVPQISMLLNRIPTSQFQMLFFWLTFWREHRDVLLDGKLAPQHPELLYPLVLARTPYKLAAAAYQDTVIPLAGELPEQVYIVNGTLLERLVVELDQAYEGVGVKVQDCRGAVVREELVNLGKGVHMLEVPAAGLITLRMANE</sequence>
<name>A0A2Z2KCJ7_9BACL</name>
<dbReference type="EMBL" id="CP021780">
    <property type="protein sequence ID" value="ASA19679.1"/>
    <property type="molecule type" value="Genomic_DNA"/>
</dbReference>
<proteinExistence type="predicted"/>
<dbReference type="InterPro" id="IPR017853">
    <property type="entry name" value="GH"/>
</dbReference>
<reference evidence="3 4" key="1">
    <citation type="submission" date="2017-06" db="EMBL/GenBank/DDBJ databases">
        <title>Complete genome sequence of Paenibacillus donghaensis KCTC 13049T isolated from East Sea sediment, South Korea.</title>
        <authorList>
            <person name="Jung B.K."/>
            <person name="Hong S.-J."/>
            <person name="Shin J.-H."/>
        </authorList>
    </citation>
    <scope>NUCLEOTIDE SEQUENCE [LARGE SCALE GENOMIC DNA]</scope>
    <source>
        <strain evidence="3 4">KCTC 13049</strain>
    </source>
</reference>
<dbReference type="InterPro" id="IPR002252">
    <property type="entry name" value="Glyco_hydro_36"/>
</dbReference>
<keyword evidence="1" id="KW-0378">Hydrolase</keyword>
<dbReference type="PANTHER" id="PTHR43053">
    <property type="entry name" value="GLYCOSIDASE FAMILY 31"/>
    <property type="match status" value="1"/>
</dbReference>
<evidence type="ECO:0000313" key="3">
    <source>
        <dbReference type="EMBL" id="ASA19679.1"/>
    </source>
</evidence>
<dbReference type="RefSeq" id="WP_087913703.1">
    <property type="nucleotide sequence ID" value="NZ_CP021780.1"/>
</dbReference>
<dbReference type="Gene3D" id="3.20.20.70">
    <property type="entry name" value="Aldolase class I"/>
    <property type="match status" value="1"/>
</dbReference>
<dbReference type="OrthoDB" id="9807519at2"/>
<accession>A0A2Z2KCJ7</accession>
<evidence type="ECO:0000256" key="1">
    <source>
        <dbReference type="ARBA" id="ARBA00022801"/>
    </source>
</evidence>
<dbReference type="KEGG" id="pdh:B9T62_01920"/>
<dbReference type="GO" id="GO:0004557">
    <property type="term" value="F:alpha-galactosidase activity"/>
    <property type="evidence" value="ECO:0007669"/>
    <property type="project" value="InterPro"/>
</dbReference>
<dbReference type="PANTHER" id="PTHR43053:SF3">
    <property type="entry name" value="ALPHA-GALACTOSIDASE C-RELATED"/>
    <property type="match status" value="1"/>
</dbReference>
<keyword evidence="2" id="KW-0326">Glycosidase</keyword>